<evidence type="ECO:0000313" key="2">
    <source>
        <dbReference type="EMBL" id="AMD84115.1"/>
    </source>
</evidence>
<dbReference type="Proteomes" id="UP000065822">
    <property type="component" value="Chromosome"/>
</dbReference>
<feature type="region of interest" description="Disordered" evidence="1">
    <location>
        <begin position="69"/>
        <end position="112"/>
    </location>
</feature>
<protein>
    <submittedName>
        <fullName evidence="2">SlyB protein</fullName>
    </submittedName>
</protein>
<dbReference type="EMBL" id="CP014227">
    <property type="protein sequence ID" value="AMD84115.1"/>
    <property type="molecule type" value="Genomic_DNA"/>
</dbReference>
<accession>A0AAX2H1D5</accession>
<name>A0AAX2H1D5_9FLAO</name>
<dbReference type="PROSITE" id="PS51257">
    <property type="entry name" value="PROKAR_LIPOPROTEIN"/>
    <property type="match status" value="1"/>
</dbReference>
<sequence length="135" mass="15393">MKKTLIISTFVSIFIASCGTSKSPEIKRLEAKKEYLELKTKLNALEIQLVNEENENEALQSEAMKANDNANSHTDKFNDANSASIAAKKARKAERSLRRARKSNRRLANSNKRIYKLRKEIKSLNEKIQKLELGE</sequence>
<dbReference type="AlphaFoldDB" id="A0AAX2H1D5"/>
<reference evidence="3 5" key="2">
    <citation type="submission" date="2017-06" db="EMBL/GenBank/DDBJ databases">
        <authorList>
            <consortium name="Pathogen Informatics"/>
        </authorList>
    </citation>
    <scope>NUCLEOTIDE SEQUENCE [LARGE SCALE GENOMIC DNA]</scope>
    <source>
        <strain evidence="3 5">NCTC12947</strain>
    </source>
</reference>
<evidence type="ECO:0000313" key="3">
    <source>
        <dbReference type="EMBL" id="SNV13342.1"/>
    </source>
</evidence>
<reference evidence="2 4" key="1">
    <citation type="submission" date="2016-02" db="EMBL/GenBank/DDBJ databases">
        <authorList>
            <person name="Holder M.E."/>
            <person name="Ajami N.J."/>
            <person name="Petrosino J.F."/>
        </authorList>
    </citation>
    <scope>NUCLEOTIDE SEQUENCE [LARGE SCALE GENOMIC DNA]</scope>
    <source>
        <strain evidence="2 4">CCUG 32990</strain>
    </source>
</reference>
<gene>
    <name evidence="2" type="ORF">AXF12_00310</name>
    <name evidence="3" type="ORF">SAMEA44541418_01711</name>
</gene>
<evidence type="ECO:0000256" key="1">
    <source>
        <dbReference type="SAM" id="MobiDB-lite"/>
    </source>
</evidence>
<evidence type="ECO:0000313" key="5">
    <source>
        <dbReference type="Proteomes" id="UP000215539"/>
    </source>
</evidence>
<keyword evidence="4" id="KW-1185">Reference proteome</keyword>
<feature type="compositionally biased region" description="Basic residues" evidence="1">
    <location>
        <begin position="88"/>
        <end position="105"/>
    </location>
</feature>
<dbReference type="KEGG" id="chg:AXF12_00310"/>
<dbReference type="RefSeq" id="WP_066427552.1">
    <property type="nucleotide sequence ID" value="NZ_CP014227.1"/>
</dbReference>
<evidence type="ECO:0000313" key="4">
    <source>
        <dbReference type="Proteomes" id="UP000065822"/>
    </source>
</evidence>
<organism evidence="3 5">
    <name type="scientific">Capnocytophaga haemolytica</name>
    <dbReference type="NCBI Taxonomy" id="45243"/>
    <lineage>
        <taxon>Bacteria</taxon>
        <taxon>Pseudomonadati</taxon>
        <taxon>Bacteroidota</taxon>
        <taxon>Flavobacteriia</taxon>
        <taxon>Flavobacteriales</taxon>
        <taxon>Flavobacteriaceae</taxon>
        <taxon>Capnocytophaga</taxon>
    </lineage>
</organism>
<proteinExistence type="predicted"/>
<dbReference type="EMBL" id="LT906449">
    <property type="protein sequence ID" value="SNV13342.1"/>
    <property type="molecule type" value="Genomic_DNA"/>
</dbReference>
<dbReference type="Proteomes" id="UP000215539">
    <property type="component" value="Chromosome 1"/>
</dbReference>